<sequence length="74" mass="8322">MLTAAPLYLLIRLTNVDFLSAEDIAAFSADNVAAECITVLVFSRIINAHLLSAVFINFFDRFKLFSGDNRFMVF</sequence>
<accession>A0A645GI15</accession>
<reference evidence="2" key="1">
    <citation type="submission" date="2019-08" db="EMBL/GenBank/DDBJ databases">
        <authorList>
            <person name="Kucharzyk K."/>
            <person name="Murdoch R.W."/>
            <person name="Higgins S."/>
            <person name="Loffler F."/>
        </authorList>
    </citation>
    <scope>NUCLEOTIDE SEQUENCE</scope>
</reference>
<evidence type="ECO:0000313" key="2">
    <source>
        <dbReference type="EMBL" id="MPN23494.1"/>
    </source>
</evidence>
<keyword evidence="1" id="KW-0472">Membrane</keyword>
<name>A0A645GI15_9ZZZZ</name>
<organism evidence="2">
    <name type="scientific">bioreactor metagenome</name>
    <dbReference type="NCBI Taxonomy" id="1076179"/>
    <lineage>
        <taxon>unclassified sequences</taxon>
        <taxon>metagenomes</taxon>
        <taxon>ecological metagenomes</taxon>
    </lineage>
</organism>
<dbReference type="EMBL" id="VSSQ01072021">
    <property type="protein sequence ID" value="MPN23494.1"/>
    <property type="molecule type" value="Genomic_DNA"/>
</dbReference>
<keyword evidence="1" id="KW-0812">Transmembrane</keyword>
<keyword evidence="1" id="KW-1133">Transmembrane helix</keyword>
<gene>
    <name evidence="2" type="ORF">SDC9_170882</name>
</gene>
<evidence type="ECO:0000256" key="1">
    <source>
        <dbReference type="SAM" id="Phobius"/>
    </source>
</evidence>
<comment type="caution">
    <text evidence="2">The sequence shown here is derived from an EMBL/GenBank/DDBJ whole genome shotgun (WGS) entry which is preliminary data.</text>
</comment>
<proteinExistence type="predicted"/>
<protein>
    <submittedName>
        <fullName evidence="2">Uncharacterized protein</fullName>
    </submittedName>
</protein>
<feature type="transmembrane region" description="Helical" evidence="1">
    <location>
        <begin position="37"/>
        <end position="59"/>
    </location>
</feature>
<dbReference type="AlphaFoldDB" id="A0A645GI15"/>